<dbReference type="PROSITE" id="PS00086">
    <property type="entry name" value="CYTOCHROME_P450"/>
    <property type="match status" value="1"/>
</dbReference>
<reference evidence="13" key="2">
    <citation type="submission" date="2022-10" db="EMBL/GenBank/DDBJ databases">
        <authorList>
            <consortium name="ENA_rothamsted_submissions"/>
            <consortium name="culmorum"/>
            <person name="King R."/>
        </authorList>
    </citation>
    <scope>NUCLEOTIDE SEQUENCE</scope>
</reference>
<dbReference type="PRINTS" id="PR00465">
    <property type="entry name" value="EP450IV"/>
</dbReference>
<dbReference type="PANTHER" id="PTHR24279:SF120">
    <property type="entry name" value="CYTOCHROME P450"/>
    <property type="match status" value="1"/>
</dbReference>
<dbReference type="GO" id="GO:0004497">
    <property type="term" value="F:monooxygenase activity"/>
    <property type="evidence" value="ECO:0007669"/>
    <property type="project" value="UniProtKB-KW"/>
</dbReference>
<gene>
    <name evidence="13" type="ORF">CHIRRI_LOCUS2562</name>
</gene>
<evidence type="ECO:0000313" key="13">
    <source>
        <dbReference type="EMBL" id="CAG9799597.1"/>
    </source>
</evidence>
<dbReference type="GO" id="GO:0005789">
    <property type="term" value="C:endoplasmic reticulum membrane"/>
    <property type="evidence" value="ECO:0007669"/>
    <property type="project" value="UniProtKB-SubCell"/>
</dbReference>
<dbReference type="OrthoDB" id="3945418at2759"/>
<sequence>MFRNIRQYNHLSNVQCSIFFYSTQAARKVNFQDEWNNAKPYENIPKLSKFQLIRGFLPGGKFRNANLMELHRILNKEYGSVVEFPQIVGRPSMLCTYNVDDFEKVLRHEGAMPHRRTLETLQYYRQKFRSDIYGVYGGLFTEQGEDWHKMRMLLNPVLLPPKTIQQYVPRVDNVTKLFIKTLAEKIDRNGETPSNTSDYLNMWSLESIANISLDTQLGIVGGKYKDEMAEKLIKSIRKFFIEVYQFEINISIWKYYQTKAFKGLLQIYDDITNIVLYYVERAIEELPQKSSNEYTEESILEKLLKIDKNLAVVMCTDALLAGVDTTSSASIGILYCLAKNQDKQDKLREEIRGILKNEDDDLTPKNMQNMPYLRACIKEGLRLCPPTAGTIRKAGEDLVLSGYRVPKGTDIVMPVAVLSQECYTKKAEFIPERWLKGETHAECPHANEASPFSYLPFGFGSRVCIGKRLANLEIEVLVSRLIRDYKLEWNLPNLKFKAGVVNIPDGDIKFKMTKV</sequence>
<dbReference type="EMBL" id="OU895877">
    <property type="protein sequence ID" value="CAG9799597.1"/>
    <property type="molecule type" value="Genomic_DNA"/>
</dbReference>
<evidence type="ECO:0000256" key="12">
    <source>
        <dbReference type="RuleBase" id="RU000461"/>
    </source>
</evidence>
<comment type="similarity">
    <text evidence="5 12">Belongs to the cytochrome P450 family.</text>
</comment>
<dbReference type="InterPro" id="IPR036396">
    <property type="entry name" value="Cyt_P450_sf"/>
</dbReference>
<evidence type="ECO:0000256" key="7">
    <source>
        <dbReference type="ARBA" id="ARBA00022723"/>
    </source>
</evidence>
<evidence type="ECO:0000256" key="8">
    <source>
        <dbReference type="ARBA" id="ARBA00023002"/>
    </source>
</evidence>
<reference evidence="13" key="1">
    <citation type="submission" date="2022-01" db="EMBL/GenBank/DDBJ databases">
        <authorList>
            <person name="King R."/>
        </authorList>
    </citation>
    <scope>NUCLEOTIDE SEQUENCE</scope>
</reference>
<dbReference type="Pfam" id="PF00067">
    <property type="entry name" value="p450"/>
    <property type="match status" value="1"/>
</dbReference>
<dbReference type="GO" id="GO:0020037">
    <property type="term" value="F:heme binding"/>
    <property type="evidence" value="ECO:0007669"/>
    <property type="project" value="InterPro"/>
</dbReference>
<protein>
    <recommendedName>
        <fullName evidence="15">Cytochrome P450</fullName>
    </recommendedName>
</protein>
<dbReference type="InterPro" id="IPR017972">
    <property type="entry name" value="Cyt_P450_CS"/>
</dbReference>
<name>A0A9N9RK10_9DIPT</name>
<dbReference type="InterPro" id="IPR001128">
    <property type="entry name" value="Cyt_P450"/>
</dbReference>
<dbReference type="Gene3D" id="1.10.630.10">
    <property type="entry name" value="Cytochrome P450"/>
    <property type="match status" value="1"/>
</dbReference>
<evidence type="ECO:0008006" key="15">
    <source>
        <dbReference type="Google" id="ProtNLM"/>
    </source>
</evidence>
<evidence type="ECO:0000256" key="9">
    <source>
        <dbReference type="ARBA" id="ARBA00023004"/>
    </source>
</evidence>
<organism evidence="13 14">
    <name type="scientific">Chironomus riparius</name>
    <dbReference type="NCBI Taxonomy" id="315576"/>
    <lineage>
        <taxon>Eukaryota</taxon>
        <taxon>Metazoa</taxon>
        <taxon>Ecdysozoa</taxon>
        <taxon>Arthropoda</taxon>
        <taxon>Hexapoda</taxon>
        <taxon>Insecta</taxon>
        <taxon>Pterygota</taxon>
        <taxon>Neoptera</taxon>
        <taxon>Endopterygota</taxon>
        <taxon>Diptera</taxon>
        <taxon>Nematocera</taxon>
        <taxon>Chironomoidea</taxon>
        <taxon>Chironomidae</taxon>
        <taxon>Chironominae</taxon>
        <taxon>Chironomus</taxon>
    </lineage>
</organism>
<evidence type="ECO:0000256" key="6">
    <source>
        <dbReference type="ARBA" id="ARBA00022617"/>
    </source>
</evidence>
<evidence type="ECO:0000256" key="10">
    <source>
        <dbReference type="ARBA" id="ARBA00023033"/>
    </source>
</evidence>
<accession>A0A9N9RK10</accession>
<evidence type="ECO:0000256" key="5">
    <source>
        <dbReference type="ARBA" id="ARBA00010617"/>
    </source>
</evidence>
<dbReference type="InterPro" id="IPR050479">
    <property type="entry name" value="CYP11_CYP27_families"/>
</dbReference>
<comment type="subcellular location">
    <subcellularLocation>
        <location evidence="4">Endoplasmic reticulum membrane</location>
        <topology evidence="4">Peripheral membrane protein</topology>
    </subcellularLocation>
    <subcellularLocation>
        <location evidence="3">Microsome membrane</location>
        <topology evidence="3">Peripheral membrane protein</topology>
    </subcellularLocation>
</comment>
<dbReference type="GO" id="GO:0005506">
    <property type="term" value="F:iron ion binding"/>
    <property type="evidence" value="ECO:0007669"/>
    <property type="project" value="InterPro"/>
</dbReference>
<dbReference type="AlphaFoldDB" id="A0A9N9RK10"/>
<dbReference type="GO" id="GO:0016705">
    <property type="term" value="F:oxidoreductase activity, acting on paired donors, with incorporation or reduction of molecular oxygen"/>
    <property type="evidence" value="ECO:0007669"/>
    <property type="project" value="InterPro"/>
</dbReference>
<dbReference type="PRINTS" id="PR00385">
    <property type="entry name" value="P450"/>
</dbReference>
<comment type="function">
    <text evidence="2">May be involved in the metabolism of insect hormones and in the breakdown of synthetic insecticides.</text>
</comment>
<dbReference type="PANTHER" id="PTHR24279">
    <property type="entry name" value="CYTOCHROME P450"/>
    <property type="match status" value="1"/>
</dbReference>
<dbReference type="SUPFAM" id="SSF48264">
    <property type="entry name" value="Cytochrome P450"/>
    <property type="match status" value="1"/>
</dbReference>
<evidence type="ECO:0000256" key="4">
    <source>
        <dbReference type="ARBA" id="ARBA00004406"/>
    </source>
</evidence>
<keyword evidence="10 12" id="KW-0503">Monooxygenase</keyword>
<dbReference type="FunFam" id="1.10.630.10:FF:000006">
    <property type="entry name" value="Cytochrome P450 302a1, mitochondrial"/>
    <property type="match status" value="1"/>
</dbReference>
<keyword evidence="14" id="KW-1185">Reference proteome</keyword>
<keyword evidence="8 12" id="KW-0560">Oxidoreductase</keyword>
<dbReference type="Proteomes" id="UP001153620">
    <property type="component" value="Chromosome 1"/>
</dbReference>
<proteinExistence type="inferred from homology"/>
<dbReference type="InterPro" id="IPR002403">
    <property type="entry name" value="Cyt_P450_E_grp-IV"/>
</dbReference>
<comment type="cofactor">
    <cofactor evidence="1 11">
        <name>heme</name>
        <dbReference type="ChEBI" id="CHEBI:30413"/>
    </cofactor>
</comment>
<evidence type="ECO:0000256" key="2">
    <source>
        <dbReference type="ARBA" id="ARBA00003690"/>
    </source>
</evidence>
<evidence type="ECO:0000313" key="14">
    <source>
        <dbReference type="Proteomes" id="UP001153620"/>
    </source>
</evidence>
<evidence type="ECO:0000256" key="3">
    <source>
        <dbReference type="ARBA" id="ARBA00004174"/>
    </source>
</evidence>
<keyword evidence="6 11" id="KW-0349">Heme</keyword>
<dbReference type="CDD" id="cd11054">
    <property type="entry name" value="CYP24A1-like"/>
    <property type="match status" value="1"/>
</dbReference>
<evidence type="ECO:0000256" key="1">
    <source>
        <dbReference type="ARBA" id="ARBA00001971"/>
    </source>
</evidence>
<keyword evidence="7 11" id="KW-0479">Metal-binding</keyword>
<evidence type="ECO:0000256" key="11">
    <source>
        <dbReference type="PIRSR" id="PIRSR602403-1"/>
    </source>
</evidence>
<keyword evidence="9 11" id="KW-0408">Iron</keyword>
<feature type="binding site" description="axial binding residue" evidence="11">
    <location>
        <position position="464"/>
    </location>
    <ligand>
        <name>heme</name>
        <dbReference type="ChEBI" id="CHEBI:30413"/>
    </ligand>
    <ligandPart>
        <name>Fe</name>
        <dbReference type="ChEBI" id="CHEBI:18248"/>
    </ligandPart>
</feature>